<reference evidence="1 2" key="1">
    <citation type="submission" date="2016-03" db="EMBL/GenBank/DDBJ databases">
        <title>Speciation and ecological success in dimly lit waters: horizontal gene transfer in a green sulfur bacteria bloom unveiled by metagenomic assembly.</title>
        <authorList>
            <person name="Llorens-Mares T."/>
            <person name="Liu Z."/>
            <person name="Allen L.Z."/>
            <person name="Rusch D.B."/>
            <person name="Craig M.T."/>
            <person name="Dupont C.L."/>
            <person name="Bryant D.A."/>
            <person name="Casamayor E.O."/>
        </authorList>
    </citation>
    <scope>NUCLEOTIDE SEQUENCE [LARGE SCALE GENOMIC DNA]</scope>
    <source>
        <strain evidence="1">CIII</strain>
    </source>
</reference>
<organism evidence="1 2">
    <name type="scientific">Pelodictyon luteolum</name>
    <dbReference type="NCBI Taxonomy" id="1100"/>
    <lineage>
        <taxon>Bacteria</taxon>
        <taxon>Pseudomonadati</taxon>
        <taxon>Chlorobiota</taxon>
        <taxon>Chlorobiia</taxon>
        <taxon>Chlorobiales</taxon>
        <taxon>Chlorobiaceae</taxon>
        <taxon>Chlorobium/Pelodictyon group</taxon>
        <taxon>Pelodictyon</taxon>
    </lineage>
</organism>
<evidence type="ECO:0008006" key="3">
    <source>
        <dbReference type="Google" id="ProtNLM"/>
    </source>
</evidence>
<dbReference type="AlphaFoldDB" id="A0A165LVW6"/>
<dbReference type="SUPFAM" id="SSF109709">
    <property type="entry name" value="KorB DNA-binding domain-like"/>
    <property type="match status" value="1"/>
</dbReference>
<comment type="caution">
    <text evidence="1">The sequence shown here is derived from an EMBL/GenBank/DDBJ whole genome shotgun (WGS) entry which is preliminary data.</text>
</comment>
<dbReference type="EMBL" id="LVWG01000024">
    <property type="protein sequence ID" value="KZK74498.1"/>
    <property type="molecule type" value="Genomic_DNA"/>
</dbReference>
<gene>
    <name evidence="1" type="ORF">A3K90_08895</name>
</gene>
<evidence type="ECO:0000313" key="1">
    <source>
        <dbReference type="EMBL" id="KZK74498.1"/>
    </source>
</evidence>
<accession>A0A165LVW6</accession>
<dbReference type="Proteomes" id="UP000076481">
    <property type="component" value="Unassembled WGS sequence"/>
</dbReference>
<evidence type="ECO:0000313" key="2">
    <source>
        <dbReference type="Proteomes" id="UP000076481"/>
    </source>
</evidence>
<sequence length="157" mass="17693">MSKKHFGQFKGNPVTYQLTSPAGSVQLETFVPWTLVKRGVKKQVISPLDAPQAYLSEPARERQIRETAKDTALMRALGLAHHWQRLLDEHRVGSVADIAKAEGVDVTHVRRLMRLTILAPQVVERLADSPDAMLKKVIRRPWPNSWSDQLRVLASLA</sequence>
<protein>
    <recommendedName>
        <fullName evidence="3">Bacteriophage-related protein</fullName>
    </recommendedName>
</protein>
<dbReference type="RefSeq" id="WP_303681377.1">
    <property type="nucleotide sequence ID" value="NZ_LVWG01000024.1"/>
</dbReference>
<proteinExistence type="predicted"/>
<name>A0A165LVW6_PELLU</name>